<feature type="region of interest" description="Disordered" evidence="1">
    <location>
        <begin position="625"/>
        <end position="648"/>
    </location>
</feature>
<evidence type="ECO:0000313" key="2">
    <source>
        <dbReference type="EMBL" id="CAK8679143.1"/>
    </source>
</evidence>
<gene>
    <name evidence="2" type="ORF">CVLEPA_LOCUS9404</name>
</gene>
<protein>
    <submittedName>
        <fullName evidence="2">Uncharacterized protein</fullName>
    </submittedName>
</protein>
<organism evidence="2 3">
    <name type="scientific">Clavelina lepadiformis</name>
    <name type="common">Light-bulb sea squirt</name>
    <name type="synonym">Ascidia lepadiformis</name>
    <dbReference type="NCBI Taxonomy" id="159417"/>
    <lineage>
        <taxon>Eukaryota</taxon>
        <taxon>Metazoa</taxon>
        <taxon>Chordata</taxon>
        <taxon>Tunicata</taxon>
        <taxon>Ascidiacea</taxon>
        <taxon>Aplousobranchia</taxon>
        <taxon>Clavelinidae</taxon>
        <taxon>Clavelina</taxon>
    </lineage>
</organism>
<sequence>MTVGLKLKTSTRGKDKLKGPDGYCYVFDKKSIKQPLTFWRCEKRFCKARLHLNEDGYKKLKAGDPIETNMWEVFGKHSEKHRKRKSECVEDSSNLALPDSTQNKSSNISIISQYPATDIQHKRPSSSGQTLTNSGYSVIQQKDSTGLQTFQTDCAVVGSINTAVSSLEYQSSQTKRARFGGTNNEIFGNQSQALEAQHLSKSLLPPNVTPVVQENVYVSYVQNPAKSTNKQQPSRCETPPINRKFSLEISGRKHICEDQVYQLLNDLKFPISKLIACSPVDNVCEIVCKSRCDVLELFELLNNCRSGDLYECVELYEKEEVQVKVWPVSVFLDHSHIQSYLEQNHGKVLSISYVRNRYGLLSNARMTSINRRDLDQKPIPNQIFVGGKKLYVTYEGQMPQEPRNVNTIVSSELNGNKPVIDLTSDSELSQSTKFYGNDQTPQVELTNSLQVFSAAANTDGLSECHEKDAAHNVPPIVMNSFSAPVVQNPPDICGHGGNGHIQNNFEENHGSNFESSPVKNGNRLLSENHLAVRKNVNSKLVSAKTCNSEREVSSTQDVQAQQKKLTPQRGIDIFSNIDLLLSVAESVEESDQASSSKVEGLDQILGIQPNNSLSVSSSLAAANSTLQDDQNVCTQTRSSDVGDNLPTPVAQNPTIRASGSMQRSFSQNSANSALFSQPSSTYVGGSMNCSVTQLPSSQHWVMNTSMSTQQPLPAGNSLQYPVHMQYLSNVQAPTHSMPSPTENFQHAEIISKLKTYQYKVALSWIGDGIRELLRVYEQIHQINDEQLTTNAAELFPELLSLSDIKLTESQIDSLLFILTKVEKRIGWLLLIKCFSKPEDVGRLFEAIQAMPGKIGELNISGNIIPKIPSKSFFNKIEDRLFMWDCFPDDDATDGKRDANQSEVAEIQRVLDQLDDSKLEVYPGWCDGKSVKLRSRK</sequence>
<name>A0ABP0FM95_CLALP</name>
<keyword evidence="3" id="KW-1185">Reference proteome</keyword>
<proteinExistence type="predicted"/>
<reference evidence="2 3" key="1">
    <citation type="submission" date="2024-02" db="EMBL/GenBank/DDBJ databases">
        <authorList>
            <person name="Daric V."/>
            <person name="Darras S."/>
        </authorList>
    </citation>
    <scope>NUCLEOTIDE SEQUENCE [LARGE SCALE GENOMIC DNA]</scope>
</reference>
<dbReference type="Gene3D" id="2.20.25.240">
    <property type="match status" value="1"/>
</dbReference>
<feature type="compositionally biased region" description="Polar residues" evidence="1">
    <location>
        <begin position="627"/>
        <end position="641"/>
    </location>
</feature>
<feature type="region of interest" description="Disordered" evidence="1">
    <location>
        <begin position="82"/>
        <end position="104"/>
    </location>
</feature>
<accession>A0ABP0FM95</accession>
<comment type="caution">
    <text evidence="2">The sequence shown here is derived from an EMBL/GenBank/DDBJ whole genome shotgun (WGS) entry which is preliminary data.</text>
</comment>
<dbReference type="EMBL" id="CAWYQH010000057">
    <property type="protein sequence ID" value="CAK8679143.1"/>
    <property type="molecule type" value="Genomic_DNA"/>
</dbReference>
<dbReference type="Proteomes" id="UP001642483">
    <property type="component" value="Unassembled WGS sequence"/>
</dbReference>
<evidence type="ECO:0000256" key="1">
    <source>
        <dbReference type="SAM" id="MobiDB-lite"/>
    </source>
</evidence>
<feature type="compositionally biased region" description="Polar residues" evidence="1">
    <location>
        <begin position="91"/>
        <end position="104"/>
    </location>
</feature>
<evidence type="ECO:0000313" key="3">
    <source>
        <dbReference type="Proteomes" id="UP001642483"/>
    </source>
</evidence>